<keyword evidence="15" id="KW-1185">Reference proteome</keyword>
<evidence type="ECO:0000256" key="3">
    <source>
        <dbReference type="ARBA" id="ARBA00022801"/>
    </source>
</evidence>
<keyword evidence="7" id="KW-0413">Isomerase</keyword>
<name>A0A5D8QEM5_9THEO</name>
<dbReference type="Gene3D" id="3.40.50.300">
    <property type="entry name" value="P-loop containing nucleotide triphosphate hydrolases"/>
    <property type="match status" value="2"/>
</dbReference>
<feature type="binding site" evidence="10">
    <location>
        <begin position="26"/>
        <end position="33"/>
    </location>
    <ligand>
        <name>ATP</name>
        <dbReference type="ChEBI" id="CHEBI:30616"/>
    </ligand>
</feature>
<organism evidence="14 15">
    <name type="scientific">Calorimonas adulescens</name>
    <dbReference type="NCBI Taxonomy" id="2606906"/>
    <lineage>
        <taxon>Bacteria</taxon>
        <taxon>Bacillati</taxon>
        <taxon>Bacillota</taxon>
        <taxon>Clostridia</taxon>
        <taxon>Thermoanaerobacterales</taxon>
        <taxon>Thermoanaerobacteraceae</taxon>
        <taxon>Calorimonas</taxon>
    </lineage>
</organism>
<comment type="catalytic activity">
    <reaction evidence="8">
        <text>Couples ATP hydrolysis with the unwinding of duplex DNA by translocating in the 3'-5' direction.</text>
        <dbReference type="EC" id="5.6.2.4"/>
    </reaction>
</comment>
<dbReference type="GO" id="GO:0043138">
    <property type="term" value="F:3'-5' DNA helicase activity"/>
    <property type="evidence" value="ECO:0007669"/>
    <property type="project" value="UniProtKB-EC"/>
</dbReference>
<evidence type="ECO:0000256" key="4">
    <source>
        <dbReference type="ARBA" id="ARBA00022806"/>
    </source>
</evidence>
<reference evidence="14 15" key="1">
    <citation type="submission" date="2019-08" db="EMBL/GenBank/DDBJ databases">
        <title>Calorimonas adulescens gen. nov., sp. nov., an anaerobic thermophilic bacterium from Sakhalin hot spring.</title>
        <authorList>
            <person name="Khomyakova M.A."/>
            <person name="Merkel A.Y."/>
            <person name="Novikov A."/>
            <person name="Bonch-Osmolovskaya E.A."/>
            <person name="Slobodkin A.I."/>
        </authorList>
    </citation>
    <scope>NUCLEOTIDE SEQUENCE [LARGE SCALE GENOMIC DNA]</scope>
    <source>
        <strain evidence="14 15">A05MB</strain>
    </source>
</reference>
<evidence type="ECO:0000256" key="2">
    <source>
        <dbReference type="ARBA" id="ARBA00022741"/>
    </source>
</evidence>
<dbReference type="CDD" id="cd17932">
    <property type="entry name" value="DEXQc_UvrD"/>
    <property type="match status" value="1"/>
</dbReference>
<dbReference type="GO" id="GO:0005524">
    <property type="term" value="F:ATP binding"/>
    <property type="evidence" value="ECO:0007669"/>
    <property type="project" value="UniProtKB-UniRule"/>
</dbReference>
<sequence length="712" mass="81135">MDILEGLNGPQKEAVTTTDGPLLIIAGAGSGKTRVLTHRIAYLINVKKVSPYNILAITFTNKAASEMKDRVEKLLNASVKNMWISTFHSACVRILRDGAERLGYKRSFVIYDTSDSISLIRSCLKELNLDPKYYEPKGLLHTISRAKDSLMDPDTFEKETANDFRSKNVASIYREYQRRLKQLNAMDFDDLIMKTVELFKVHEDFLLQYQNMFRYILVDEYQDTNRAQYELIKILSKRYNNICVVGDDDQSIYGFRGADIRNILDFERDFPNAKVIKLEQNYRSTQKILNAANNLIAHNKGRKGKKLWTEYEGGPDIVLYKAEDERMEARYVVSSIIDLINRGYSSSDIVILYRTNAQSRAFEEELAQYQIGYRVVGSLRFYERKEIKDIMSYLRVIQDPSDEVSLLRIINEPSRGIGEKTIEQLTEYARSNGISLYEAAKFAGDTDLSARQVKGVLSFVNIMDQLISFKDDVSISALVELVLQKTGYLEILKSENTPESESRIENLNEFIGAAKEFEKDNPDLVLEDFLANLALVSDIDSLEDGEGVVMMTVHSAKGLEFPVVFMVGMEDGLFPISRALDNDEDMEEERRLCYVAVTRAKERLIMTYARTRNLYGRTMVCIPSRFIKEIDIPDFAKEPFKKRSMSVEEPGKVASSKEKYAVGMKVMHKMWGSGIIVQVKDMGSDKELAIVFQSVGLKRLSANIAPLKVEEG</sequence>
<evidence type="ECO:0000256" key="7">
    <source>
        <dbReference type="ARBA" id="ARBA00023235"/>
    </source>
</evidence>
<dbReference type="Pfam" id="PF21196">
    <property type="entry name" value="PcrA_UvrD_tudor"/>
    <property type="match status" value="1"/>
</dbReference>
<dbReference type="PANTHER" id="PTHR11070:SF2">
    <property type="entry name" value="ATP-DEPENDENT DNA HELICASE SRS2"/>
    <property type="match status" value="1"/>
</dbReference>
<keyword evidence="4 10" id="KW-0347">Helicase</keyword>
<dbReference type="Gene3D" id="1.10.10.160">
    <property type="match status" value="1"/>
</dbReference>
<keyword evidence="3 10" id="KW-0378">Hydrolase</keyword>
<proteinExistence type="inferred from homology"/>
<dbReference type="AlphaFoldDB" id="A0A5D8QEM5"/>
<evidence type="ECO:0000256" key="10">
    <source>
        <dbReference type="PROSITE-ProRule" id="PRU00560"/>
    </source>
</evidence>
<evidence type="ECO:0000256" key="11">
    <source>
        <dbReference type="RuleBase" id="RU364053"/>
    </source>
</evidence>
<evidence type="ECO:0000256" key="5">
    <source>
        <dbReference type="ARBA" id="ARBA00022840"/>
    </source>
</evidence>
<dbReference type="GO" id="GO:0016887">
    <property type="term" value="F:ATP hydrolysis activity"/>
    <property type="evidence" value="ECO:0007669"/>
    <property type="project" value="RHEA"/>
</dbReference>
<dbReference type="PANTHER" id="PTHR11070">
    <property type="entry name" value="UVRD / RECB / PCRA DNA HELICASE FAMILY MEMBER"/>
    <property type="match status" value="1"/>
</dbReference>
<accession>A0A5D8QEM5</accession>
<dbReference type="InterPro" id="IPR000212">
    <property type="entry name" value="DNA_helicase_UvrD/REP"/>
</dbReference>
<dbReference type="FunFam" id="1.10.10.160:FF:000001">
    <property type="entry name" value="ATP-dependent DNA helicase"/>
    <property type="match status" value="1"/>
</dbReference>
<dbReference type="CDD" id="cd18807">
    <property type="entry name" value="SF1_C_UvrD"/>
    <property type="match status" value="1"/>
</dbReference>
<evidence type="ECO:0000256" key="1">
    <source>
        <dbReference type="ARBA" id="ARBA00009922"/>
    </source>
</evidence>
<dbReference type="InterPro" id="IPR013986">
    <property type="entry name" value="DExx_box_DNA_helicase_dom_sf"/>
</dbReference>
<dbReference type="GO" id="GO:0003677">
    <property type="term" value="F:DNA binding"/>
    <property type="evidence" value="ECO:0007669"/>
    <property type="project" value="UniProtKB-KW"/>
</dbReference>
<dbReference type="InterPro" id="IPR005751">
    <property type="entry name" value="ATP-dep_DNA_helicase_PcrA"/>
</dbReference>
<evidence type="ECO:0000259" key="12">
    <source>
        <dbReference type="PROSITE" id="PS51198"/>
    </source>
</evidence>
<comment type="similarity">
    <text evidence="1 11">Belongs to the helicase family. UvrD subfamily.</text>
</comment>
<gene>
    <name evidence="14" type="primary">pcrA</name>
    <name evidence="14" type="ORF">FWJ32_08100</name>
</gene>
<dbReference type="GO" id="GO:0006260">
    <property type="term" value="P:DNA replication"/>
    <property type="evidence" value="ECO:0007669"/>
    <property type="project" value="InterPro"/>
</dbReference>
<comment type="caution">
    <text evidence="14">The sequence shown here is derived from an EMBL/GenBank/DDBJ whole genome shotgun (WGS) entry which is preliminary data.</text>
</comment>
<keyword evidence="2 10" id="KW-0547">Nucleotide-binding</keyword>
<feature type="domain" description="UvrD-like helicase ATP-binding" evidence="12">
    <location>
        <begin position="5"/>
        <end position="285"/>
    </location>
</feature>
<evidence type="ECO:0000313" key="14">
    <source>
        <dbReference type="EMBL" id="TZE81698.1"/>
    </source>
</evidence>
<dbReference type="Gene3D" id="1.10.486.10">
    <property type="entry name" value="PCRA, domain 4"/>
    <property type="match status" value="1"/>
</dbReference>
<feature type="domain" description="UvrD-like helicase C-terminal" evidence="13">
    <location>
        <begin position="286"/>
        <end position="558"/>
    </location>
</feature>
<dbReference type="EMBL" id="VTPS01000011">
    <property type="protein sequence ID" value="TZE81698.1"/>
    <property type="molecule type" value="Genomic_DNA"/>
</dbReference>
<protein>
    <recommendedName>
        <fullName evidence="11">ATP-dependent DNA helicase</fullName>
        <ecNumber evidence="11">5.6.2.4</ecNumber>
    </recommendedName>
</protein>
<dbReference type="GO" id="GO:0005829">
    <property type="term" value="C:cytosol"/>
    <property type="evidence" value="ECO:0007669"/>
    <property type="project" value="TreeGrafter"/>
</dbReference>
<dbReference type="FunFam" id="1.10.486.10:FF:000003">
    <property type="entry name" value="ATP-dependent DNA helicase"/>
    <property type="match status" value="1"/>
</dbReference>
<comment type="catalytic activity">
    <reaction evidence="9 11">
        <text>ATP + H2O = ADP + phosphate + H(+)</text>
        <dbReference type="Rhea" id="RHEA:13065"/>
        <dbReference type="ChEBI" id="CHEBI:15377"/>
        <dbReference type="ChEBI" id="CHEBI:15378"/>
        <dbReference type="ChEBI" id="CHEBI:30616"/>
        <dbReference type="ChEBI" id="CHEBI:43474"/>
        <dbReference type="ChEBI" id="CHEBI:456216"/>
        <dbReference type="EC" id="5.6.2.4"/>
    </reaction>
</comment>
<dbReference type="Pfam" id="PF00580">
    <property type="entry name" value="UvrD-helicase"/>
    <property type="match status" value="1"/>
</dbReference>
<dbReference type="InterPro" id="IPR014017">
    <property type="entry name" value="DNA_helicase_UvrD-like_C"/>
</dbReference>
<dbReference type="InterPro" id="IPR027417">
    <property type="entry name" value="P-loop_NTPase"/>
</dbReference>
<dbReference type="Pfam" id="PF13361">
    <property type="entry name" value="UvrD_C"/>
    <property type="match status" value="1"/>
</dbReference>
<dbReference type="GO" id="GO:0033202">
    <property type="term" value="C:DNA helicase complex"/>
    <property type="evidence" value="ECO:0007669"/>
    <property type="project" value="TreeGrafter"/>
</dbReference>
<dbReference type="PROSITE" id="PS51198">
    <property type="entry name" value="UVRD_HELICASE_ATP_BIND"/>
    <property type="match status" value="1"/>
</dbReference>
<dbReference type="PROSITE" id="PS51217">
    <property type="entry name" value="UVRD_HELICASE_CTER"/>
    <property type="match status" value="1"/>
</dbReference>
<dbReference type="NCBIfam" id="TIGR01073">
    <property type="entry name" value="pcrA"/>
    <property type="match status" value="1"/>
</dbReference>
<dbReference type="RefSeq" id="WP_149545461.1">
    <property type="nucleotide sequence ID" value="NZ_VTPS01000011.1"/>
</dbReference>
<evidence type="ECO:0000256" key="6">
    <source>
        <dbReference type="ARBA" id="ARBA00023125"/>
    </source>
</evidence>
<dbReference type="Proteomes" id="UP000322976">
    <property type="component" value="Unassembled WGS sequence"/>
</dbReference>
<dbReference type="InterPro" id="IPR014016">
    <property type="entry name" value="UvrD-like_ATP-bd"/>
</dbReference>
<evidence type="ECO:0000256" key="8">
    <source>
        <dbReference type="ARBA" id="ARBA00034617"/>
    </source>
</evidence>
<dbReference type="EC" id="5.6.2.4" evidence="11"/>
<evidence type="ECO:0000259" key="13">
    <source>
        <dbReference type="PROSITE" id="PS51217"/>
    </source>
</evidence>
<keyword evidence="6 11" id="KW-0238">DNA-binding</keyword>
<evidence type="ECO:0000313" key="15">
    <source>
        <dbReference type="Proteomes" id="UP000322976"/>
    </source>
</evidence>
<dbReference type="SUPFAM" id="SSF52540">
    <property type="entry name" value="P-loop containing nucleoside triphosphate hydrolases"/>
    <property type="match status" value="1"/>
</dbReference>
<dbReference type="GO" id="GO:0000725">
    <property type="term" value="P:recombinational repair"/>
    <property type="evidence" value="ECO:0007669"/>
    <property type="project" value="TreeGrafter"/>
</dbReference>
<evidence type="ECO:0000256" key="9">
    <source>
        <dbReference type="ARBA" id="ARBA00048988"/>
    </source>
</evidence>
<keyword evidence="5 10" id="KW-0067">ATP-binding</keyword>
<dbReference type="GO" id="GO:0009314">
    <property type="term" value="P:response to radiation"/>
    <property type="evidence" value="ECO:0007669"/>
    <property type="project" value="UniProtKB-ARBA"/>
</dbReference>